<gene>
    <name evidence="1" type="ORF">METZ01_LOCUS13757</name>
</gene>
<organism evidence="1">
    <name type="scientific">marine metagenome</name>
    <dbReference type="NCBI Taxonomy" id="408172"/>
    <lineage>
        <taxon>unclassified sequences</taxon>
        <taxon>metagenomes</taxon>
        <taxon>ecological metagenomes</taxon>
    </lineage>
</organism>
<protein>
    <submittedName>
        <fullName evidence="1">Uncharacterized protein</fullName>
    </submittedName>
</protein>
<sequence length="45" mass="5466">MQKVFDFAIDIMISFTSLVHFMPNKLQCYNFYLDLAFFCKFMVEK</sequence>
<reference evidence="1" key="1">
    <citation type="submission" date="2018-05" db="EMBL/GenBank/DDBJ databases">
        <authorList>
            <person name="Lanie J.A."/>
            <person name="Ng W.-L."/>
            <person name="Kazmierczak K.M."/>
            <person name="Andrzejewski T.M."/>
            <person name="Davidsen T.M."/>
            <person name="Wayne K.J."/>
            <person name="Tettelin H."/>
            <person name="Glass J.I."/>
            <person name="Rusch D."/>
            <person name="Podicherti R."/>
            <person name="Tsui H.-C.T."/>
            <person name="Winkler M.E."/>
        </authorList>
    </citation>
    <scope>NUCLEOTIDE SEQUENCE</scope>
</reference>
<proteinExistence type="predicted"/>
<accession>A0A381P5I6</accession>
<dbReference type="AlphaFoldDB" id="A0A381P5I6"/>
<dbReference type="EMBL" id="UINC01000773">
    <property type="protein sequence ID" value="SUZ60903.1"/>
    <property type="molecule type" value="Genomic_DNA"/>
</dbReference>
<name>A0A381P5I6_9ZZZZ</name>
<evidence type="ECO:0000313" key="1">
    <source>
        <dbReference type="EMBL" id="SUZ60903.1"/>
    </source>
</evidence>